<keyword evidence="3" id="KW-1185">Reference proteome</keyword>
<dbReference type="OMA" id="RINIECH"/>
<dbReference type="GeneID" id="19279749"/>
<dbReference type="KEGG" id="pfy:PFICI_14736"/>
<proteinExistence type="predicted"/>
<organism evidence="2 3">
    <name type="scientific">Pestalotiopsis fici (strain W106-1 / CGMCC3.15140)</name>
    <dbReference type="NCBI Taxonomy" id="1229662"/>
    <lineage>
        <taxon>Eukaryota</taxon>
        <taxon>Fungi</taxon>
        <taxon>Dikarya</taxon>
        <taxon>Ascomycota</taxon>
        <taxon>Pezizomycotina</taxon>
        <taxon>Sordariomycetes</taxon>
        <taxon>Xylariomycetidae</taxon>
        <taxon>Amphisphaeriales</taxon>
        <taxon>Sporocadaceae</taxon>
        <taxon>Pestalotiopsis</taxon>
    </lineage>
</organism>
<dbReference type="EMBL" id="KI912121">
    <property type="protein sequence ID" value="ETS73790.1"/>
    <property type="molecule type" value="Genomic_DNA"/>
</dbReference>
<dbReference type="HOGENOM" id="CLU_002072_0_1_1"/>
<name>W3WIP8_PESFW</name>
<dbReference type="RefSeq" id="XP_007841508.1">
    <property type="nucleotide sequence ID" value="XM_007843317.1"/>
</dbReference>
<gene>
    <name evidence="2" type="ORF">PFICI_14736</name>
</gene>
<reference evidence="3" key="1">
    <citation type="journal article" date="2015" name="BMC Genomics">
        <title>Genomic and transcriptomic analysis of the endophytic fungus Pestalotiopsis fici reveals its lifestyle and high potential for synthesis of natural products.</title>
        <authorList>
            <person name="Wang X."/>
            <person name="Zhang X."/>
            <person name="Liu L."/>
            <person name="Xiang M."/>
            <person name="Wang W."/>
            <person name="Sun X."/>
            <person name="Che Y."/>
            <person name="Guo L."/>
            <person name="Liu G."/>
            <person name="Guo L."/>
            <person name="Wang C."/>
            <person name="Yin W.B."/>
            <person name="Stadler M."/>
            <person name="Zhang X."/>
            <person name="Liu X."/>
        </authorList>
    </citation>
    <scope>NUCLEOTIDE SEQUENCE [LARGE SCALE GENOMIC DNA]</scope>
    <source>
        <strain evidence="3">W106-1 / CGMCC3.15140</strain>
    </source>
</reference>
<protein>
    <submittedName>
        <fullName evidence="2">Uncharacterized protein</fullName>
    </submittedName>
</protein>
<sequence length="963" mass="108125">MSDTLQPDEDQHVPLLRRGDTAWLKAEKGVIDVTISERLINNGKYYYRVVDKSGNLWKGGKLVTTQDLILNNSSTSPASSSVPTLSADLVDEYYATHFGLELFQCINALPADTDERMMVIESLPQLLEAFARKLESEDSNQIHRDIATHVRKHQNRITTTLGDCILDPAERHKLAQGASHNAARTWLESNQTHDDMTLESVGNDEDQNDEPDHSRDEYLPKALSDYYRVVQNSSAYEWLRGRLRREILYPITGISHIARIHEVVLENIAFLKVSWQTSLAKCNVQYVVDWDPLDFVTSQDYGEPPNEVIIRALTLTGSLTNAEALTSGDYIRRTWPDTGEHFLHLLQLLLKSGKGVSHSVRIDDITTIQACIRKTECIFEASGQPDTVVEIGEQVSWISCALRSSDVEGTVCCFPKIRNAIETARTETSVSLMVGISASIQSTKIRPSYDGYCWQSLFCHPLLVLGFPIASRPTGMPGLEMPLITMMTLMQTPRIVPFKQKIFIKGVSTMLVGVQEVNGVVMWHAIANGNGEYIYYHDERVSQYGPTLDDSLLSLDMTKRRHIVGWWSEVENLAGTSRAKLSIRGSGLGPPKSGIAFERVTVGGGKYITASANIALCNRDKPARSRKEGAYNDQVRQALINHVVLYDTKEHRAWLLDGATALLHLARASLVADEKNGFRLLHKNDDIQEEKGDVKTSAIGILTNPENMRMTLYDQPDEVDTKTEAKHVKDTTDPEKTEVTLTHKATHQRFSDRVSLLYSVLEEIFNHQSDMSSDGVGLKISMSPLERLEGFEFRDIANGAQTIHPKAVNLGWKGKSWVDLLRNLHAVTLFGRDFGDILEPRTSRSRESAQVPLCTRWDRVPSGHNYLAVSNIRLQEILENYGDQSISPLLVSRDLYWHCPDKYCEQCTIASPGNCRCDRVQVILPKTFLNARHFQSPKEMLRGACTVKNSIPLAEYSKNISYA</sequence>
<dbReference type="Proteomes" id="UP000030651">
    <property type="component" value="Unassembled WGS sequence"/>
</dbReference>
<evidence type="ECO:0000313" key="3">
    <source>
        <dbReference type="Proteomes" id="UP000030651"/>
    </source>
</evidence>
<feature type="region of interest" description="Disordered" evidence="1">
    <location>
        <begin position="197"/>
        <end position="217"/>
    </location>
</feature>
<dbReference type="InParanoid" id="W3WIP8"/>
<accession>W3WIP8</accession>
<evidence type="ECO:0000313" key="2">
    <source>
        <dbReference type="EMBL" id="ETS73790.1"/>
    </source>
</evidence>
<evidence type="ECO:0000256" key="1">
    <source>
        <dbReference type="SAM" id="MobiDB-lite"/>
    </source>
</evidence>
<dbReference type="STRING" id="1229662.W3WIP8"/>
<dbReference type="eggNOG" id="ENOG502RR6X">
    <property type="taxonomic scope" value="Eukaryota"/>
</dbReference>
<dbReference type="AlphaFoldDB" id="W3WIP8"/>
<dbReference type="OrthoDB" id="1658288at2759"/>